<sequence length="761" mass="86390">MHQENEPLKSNLLSSSNAKNDPNIGSSDAVGIMPTREIKNFFAIDTDSEGSGSRHMDIKESSEPRPKRLGISHSHGFLPVSVKKFAIPSSSDSFSSLRVSPNRADDVHLDDTENAEGEKRRPSVGDQSNTSCLVSGDDAEETPSRHEFQTSLVIPREGTFMNHDGNRQVLESRKSQPMAEDIPVGNLAHRSPRSHQQRKDCLVELYYRGVKTRKQLEEKLESIRAARENEFKAYSFQPKITNRAKAISRSGSFPGCYERDTRLRQRLLLEAWRSESEGQCQSTPKISKGSERIVRRVRGNSAPVIPVEERLHLDAARRRCRMAEDEEGVKQQISSVKRTAGDIKIHIDRLYMYEEKRQLALRKLREETGVGRSQMPLYVSSEDVVRRLSNPLKKSRRDHSVEENLRFAPQLSPVTEELSLRSRRRRIDDWYLFFTHRHGEGVFPPNAVAEKIREALQQADLLGSFSRRAFGMALDAYEKRNGLQLWHSTPPPSAPPLNEELTFVPRINSQRNLQAHTQMAHERLFSAAKQQQLAVKEEERMRQKELLEEEEKRRRRQQRQQQQFRALSREKMKSLEGIGSAGDEKRSPPSSLVQSKNSQGIADPSCDSETSVVSSESVISSLSDPSSMSVAIKSASSLPNLLAAAEQLRQLIDSPAETERNNTKPLFFQRDAVLCADNNNKPACVPADTSELIVTPSEPTVLRVQKKKNHNFTSTCVSTDLLLECALSRLVWPADVATRRREWCKCRRRLQRVGKMLYQNM</sequence>
<evidence type="ECO:0000313" key="3">
    <source>
        <dbReference type="Proteomes" id="UP000007350"/>
    </source>
</evidence>
<dbReference type="Proteomes" id="UP000007350">
    <property type="component" value="Unassembled WGS sequence"/>
</dbReference>
<evidence type="ECO:0000313" key="2">
    <source>
        <dbReference type="EMBL" id="EKF30842.1"/>
    </source>
</evidence>
<dbReference type="OrthoDB" id="245282at2759"/>
<feature type="region of interest" description="Disordered" evidence="1">
    <location>
        <begin position="1"/>
        <end position="73"/>
    </location>
</feature>
<feature type="region of interest" description="Disordered" evidence="1">
    <location>
        <begin position="91"/>
        <end position="148"/>
    </location>
</feature>
<dbReference type="EMBL" id="AHKC01011395">
    <property type="protein sequence ID" value="EKF30842.1"/>
    <property type="molecule type" value="Genomic_DNA"/>
</dbReference>
<name>K2NPQ0_TRYCR</name>
<feature type="compositionally biased region" description="Basic and acidic residues" evidence="1">
    <location>
        <begin position="103"/>
        <end position="123"/>
    </location>
</feature>
<feature type="compositionally biased region" description="Basic and acidic residues" evidence="1">
    <location>
        <begin position="52"/>
        <end position="66"/>
    </location>
</feature>
<organism evidence="2 3">
    <name type="scientific">Trypanosoma cruzi marinkellei</name>
    <dbReference type="NCBI Taxonomy" id="85056"/>
    <lineage>
        <taxon>Eukaryota</taxon>
        <taxon>Discoba</taxon>
        <taxon>Euglenozoa</taxon>
        <taxon>Kinetoplastea</taxon>
        <taxon>Metakinetoplastina</taxon>
        <taxon>Trypanosomatida</taxon>
        <taxon>Trypanosomatidae</taxon>
        <taxon>Trypanosoma</taxon>
        <taxon>Schizotrypanum</taxon>
    </lineage>
</organism>
<protein>
    <submittedName>
        <fullName evidence="2">Uncharacterized protein</fullName>
    </submittedName>
</protein>
<feature type="compositionally biased region" description="Polar residues" evidence="1">
    <location>
        <begin position="588"/>
        <end position="600"/>
    </location>
</feature>
<gene>
    <name evidence="2" type="ORF">MOQ_005331</name>
</gene>
<feature type="compositionally biased region" description="Low complexity" evidence="1">
    <location>
        <begin position="8"/>
        <end position="20"/>
    </location>
</feature>
<keyword evidence="3" id="KW-1185">Reference proteome</keyword>
<accession>K2NPQ0</accession>
<feature type="region of interest" description="Disordered" evidence="1">
    <location>
        <begin position="548"/>
        <end position="609"/>
    </location>
</feature>
<comment type="caution">
    <text evidence="2">The sequence shown here is derived from an EMBL/GenBank/DDBJ whole genome shotgun (WGS) entry which is preliminary data.</text>
</comment>
<proteinExistence type="predicted"/>
<reference evidence="2 3" key="1">
    <citation type="journal article" date="2012" name="BMC Genomics">
        <title>Comparative genomic analysis of human infective Trypanosoma cruzi lineages with the bat-restricted subspecies T. cruzi marinkellei.</title>
        <authorList>
            <person name="Franzen O."/>
            <person name="Talavera-Lopez C."/>
            <person name="Ochaya S."/>
            <person name="Butler C.E."/>
            <person name="Messenger L.A."/>
            <person name="Lewis M.D."/>
            <person name="Llewellyn M.S."/>
            <person name="Marinkelle C.J."/>
            <person name="Tyler K.M."/>
            <person name="Miles M.A."/>
            <person name="Andersson B."/>
        </authorList>
    </citation>
    <scope>NUCLEOTIDE SEQUENCE [LARGE SCALE GENOMIC DNA]</scope>
    <source>
        <strain evidence="2 3">B7</strain>
    </source>
</reference>
<evidence type="ECO:0000256" key="1">
    <source>
        <dbReference type="SAM" id="MobiDB-lite"/>
    </source>
</evidence>
<dbReference type="AlphaFoldDB" id="K2NPQ0"/>
<feature type="compositionally biased region" description="Low complexity" evidence="1">
    <location>
        <begin position="91"/>
        <end position="100"/>
    </location>
</feature>